<name>A0ABW0YAK7_9GAMM</name>
<dbReference type="Proteomes" id="UP001596132">
    <property type="component" value="Unassembled WGS sequence"/>
</dbReference>
<feature type="signal peptide" evidence="1">
    <location>
        <begin position="1"/>
        <end position="20"/>
    </location>
</feature>
<proteinExistence type="predicted"/>
<gene>
    <name evidence="2" type="ORF">ACFPVW_11915</name>
</gene>
<protein>
    <submittedName>
        <fullName evidence="2">TapY2 family type IVa secretion system protein</fullName>
    </submittedName>
</protein>
<dbReference type="InterPro" id="IPR049848">
    <property type="entry name" value="TapY2-like"/>
</dbReference>
<evidence type="ECO:0000313" key="2">
    <source>
        <dbReference type="EMBL" id="MFC5706751.1"/>
    </source>
</evidence>
<dbReference type="NCBIfam" id="NF038109">
    <property type="entry name" value="tapY2_fam"/>
    <property type="match status" value="1"/>
</dbReference>
<dbReference type="RefSeq" id="WP_048822966.1">
    <property type="nucleotide sequence ID" value="NZ_CDDF01000014.1"/>
</dbReference>
<organism evidence="2 3">
    <name type="scientific">Aeromonas eucrenophila</name>
    <dbReference type="NCBI Taxonomy" id="649"/>
    <lineage>
        <taxon>Bacteria</taxon>
        <taxon>Pseudomonadati</taxon>
        <taxon>Pseudomonadota</taxon>
        <taxon>Gammaproteobacteria</taxon>
        <taxon>Aeromonadales</taxon>
        <taxon>Aeromonadaceae</taxon>
        <taxon>Aeromonas</taxon>
    </lineage>
</organism>
<feature type="chain" id="PRO_5046950429" evidence="1">
    <location>
        <begin position="21"/>
        <end position="94"/>
    </location>
</feature>
<reference evidence="3" key="1">
    <citation type="journal article" date="2019" name="Int. J. Syst. Evol. Microbiol.">
        <title>The Global Catalogue of Microorganisms (GCM) 10K type strain sequencing project: providing services to taxonomists for standard genome sequencing and annotation.</title>
        <authorList>
            <consortium name="The Broad Institute Genomics Platform"/>
            <consortium name="The Broad Institute Genome Sequencing Center for Infectious Disease"/>
            <person name="Wu L."/>
            <person name="Ma J."/>
        </authorList>
    </citation>
    <scope>NUCLEOTIDE SEQUENCE [LARGE SCALE GENOMIC DNA]</scope>
    <source>
        <strain evidence="3">KCTC 15012</strain>
    </source>
</reference>
<keyword evidence="1" id="KW-0732">Signal</keyword>
<dbReference type="EMBL" id="JBHSPP010000015">
    <property type="protein sequence ID" value="MFC5706751.1"/>
    <property type="molecule type" value="Genomic_DNA"/>
</dbReference>
<keyword evidence="3" id="KW-1185">Reference proteome</keyword>
<sequence>MKPLKMMLGLSLLLSGPVLADDIKCYVELANGQKVVLHGTVTDSSQKAVQEKFKQRGYEVNGVVQPVLKLLECLPSGDKFQSKEGQQQDASQLR</sequence>
<evidence type="ECO:0000256" key="1">
    <source>
        <dbReference type="SAM" id="SignalP"/>
    </source>
</evidence>
<evidence type="ECO:0000313" key="3">
    <source>
        <dbReference type="Proteomes" id="UP001596132"/>
    </source>
</evidence>
<accession>A0ABW0YAK7</accession>
<comment type="caution">
    <text evidence="2">The sequence shown here is derived from an EMBL/GenBank/DDBJ whole genome shotgun (WGS) entry which is preliminary data.</text>
</comment>